<dbReference type="PANTHER" id="PTHR13778:SF47">
    <property type="entry name" value="LIPOPOLYSACCHARIDE 1,3-GALACTOSYLTRANSFERASE"/>
    <property type="match status" value="1"/>
</dbReference>
<name>A0AAW0YB84_CHEQU</name>
<dbReference type="InterPro" id="IPR029044">
    <property type="entry name" value="Nucleotide-diphossugar_trans"/>
</dbReference>
<sequence length="383" mass="42842">MAHTKLKVCVVVTGVGWTVLLVYVMSSLKWQPGDITDTQRRSAHTSLADNVPLARAAKSHVLLGELIEAAKMNSGNQSKVNTLSSVTSNVSSTQNSGKTVKIVISGNADTLIGVTSAMNSVVSNTKSSVRFYITLPKIVIPDFRKWVLQTKLHRVNYTIRPHDPQMPKGKPHFAKIYLQSIFPDLDGRFIYLDSDVIVQGDVSELIDVDIRSSHLGAFSEECNSGSKRFNLAKPRYSTHINLQHPKLRGFKIKPKSCTFNTDVFVADMNVWKSSNVSLLLMDWVNSSKNDPIYGLEPEADEAEAAMLIVMYNRVSPLPQLWHVGDLGATSGGGYSKQFIKKAKLLHWNGHFKPWSRRTAFVESWTRYYIPDPDKKHRPVKTFA</sequence>
<proteinExistence type="inferred from homology"/>
<dbReference type="Proteomes" id="UP001445076">
    <property type="component" value="Unassembled WGS sequence"/>
</dbReference>
<dbReference type="GO" id="GO:0016757">
    <property type="term" value="F:glycosyltransferase activity"/>
    <property type="evidence" value="ECO:0007669"/>
    <property type="project" value="UniProtKB-KW"/>
</dbReference>
<comment type="similarity">
    <text evidence="1">Belongs to the glycosyltransferase 8 family.</text>
</comment>
<keyword evidence="2" id="KW-0328">Glycosyltransferase</keyword>
<comment type="caution">
    <text evidence="5">The sequence shown here is derived from an EMBL/GenBank/DDBJ whole genome shotgun (WGS) entry which is preliminary data.</text>
</comment>
<dbReference type="PANTHER" id="PTHR13778">
    <property type="entry name" value="GLYCOSYLTRANSFERASE 8 DOMAIN-CONTAINING PROTEIN"/>
    <property type="match status" value="1"/>
</dbReference>
<protein>
    <recommendedName>
        <fullName evidence="7">Glycosyltransferase 8 domain-containing protein 1</fullName>
    </recommendedName>
</protein>
<evidence type="ECO:0000313" key="5">
    <source>
        <dbReference type="EMBL" id="KAK8749149.1"/>
    </source>
</evidence>
<keyword evidence="4" id="KW-0479">Metal-binding</keyword>
<organism evidence="5 6">
    <name type="scientific">Cherax quadricarinatus</name>
    <name type="common">Australian red claw crayfish</name>
    <dbReference type="NCBI Taxonomy" id="27406"/>
    <lineage>
        <taxon>Eukaryota</taxon>
        <taxon>Metazoa</taxon>
        <taxon>Ecdysozoa</taxon>
        <taxon>Arthropoda</taxon>
        <taxon>Crustacea</taxon>
        <taxon>Multicrustacea</taxon>
        <taxon>Malacostraca</taxon>
        <taxon>Eumalacostraca</taxon>
        <taxon>Eucarida</taxon>
        <taxon>Decapoda</taxon>
        <taxon>Pleocyemata</taxon>
        <taxon>Astacidea</taxon>
        <taxon>Parastacoidea</taxon>
        <taxon>Parastacidae</taxon>
        <taxon>Cherax</taxon>
    </lineage>
</organism>
<dbReference type="Gene3D" id="3.90.550.10">
    <property type="entry name" value="Spore Coat Polysaccharide Biosynthesis Protein SpsA, Chain A"/>
    <property type="match status" value="1"/>
</dbReference>
<evidence type="ECO:0008006" key="7">
    <source>
        <dbReference type="Google" id="ProtNLM"/>
    </source>
</evidence>
<evidence type="ECO:0000256" key="3">
    <source>
        <dbReference type="ARBA" id="ARBA00022679"/>
    </source>
</evidence>
<keyword evidence="6" id="KW-1185">Reference proteome</keyword>
<dbReference type="InterPro" id="IPR050748">
    <property type="entry name" value="Glycosyltrans_8_dom-fam"/>
</dbReference>
<dbReference type="AlphaFoldDB" id="A0AAW0YB84"/>
<dbReference type="SUPFAM" id="SSF53448">
    <property type="entry name" value="Nucleotide-diphospho-sugar transferases"/>
    <property type="match status" value="1"/>
</dbReference>
<keyword evidence="3" id="KW-0808">Transferase</keyword>
<dbReference type="InterPro" id="IPR002495">
    <property type="entry name" value="Glyco_trans_8"/>
</dbReference>
<evidence type="ECO:0000256" key="4">
    <source>
        <dbReference type="ARBA" id="ARBA00022723"/>
    </source>
</evidence>
<dbReference type="Pfam" id="PF01501">
    <property type="entry name" value="Glyco_transf_8"/>
    <property type="match status" value="1"/>
</dbReference>
<dbReference type="GO" id="GO:0046872">
    <property type="term" value="F:metal ion binding"/>
    <property type="evidence" value="ECO:0007669"/>
    <property type="project" value="UniProtKB-KW"/>
</dbReference>
<gene>
    <name evidence="5" type="ORF">OTU49_015700</name>
</gene>
<accession>A0AAW0YB84</accession>
<dbReference type="GO" id="GO:0005794">
    <property type="term" value="C:Golgi apparatus"/>
    <property type="evidence" value="ECO:0007669"/>
    <property type="project" value="TreeGrafter"/>
</dbReference>
<evidence type="ECO:0000313" key="6">
    <source>
        <dbReference type="Proteomes" id="UP001445076"/>
    </source>
</evidence>
<evidence type="ECO:0000256" key="1">
    <source>
        <dbReference type="ARBA" id="ARBA00006351"/>
    </source>
</evidence>
<dbReference type="EMBL" id="JARKIK010000010">
    <property type="protein sequence ID" value="KAK8749149.1"/>
    <property type="molecule type" value="Genomic_DNA"/>
</dbReference>
<evidence type="ECO:0000256" key="2">
    <source>
        <dbReference type="ARBA" id="ARBA00022676"/>
    </source>
</evidence>
<reference evidence="5 6" key="1">
    <citation type="journal article" date="2024" name="BMC Genomics">
        <title>Genome assembly of redclaw crayfish (Cherax quadricarinatus) provides insights into its immune adaptation and hypoxia tolerance.</title>
        <authorList>
            <person name="Liu Z."/>
            <person name="Zheng J."/>
            <person name="Li H."/>
            <person name="Fang K."/>
            <person name="Wang S."/>
            <person name="He J."/>
            <person name="Zhou D."/>
            <person name="Weng S."/>
            <person name="Chi M."/>
            <person name="Gu Z."/>
            <person name="He J."/>
            <person name="Li F."/>
            <person name="Wang M."/>
        </authorList>
    </citation>
    <scope>NUCLEOTIDE SEQUENCE [LARGE SCALE GENOMIC DNA]</scope>
    <source>
        <strain evidence="5">ZL_2023a</strain>
    </source>
</reference>